<dbReference type="InterPro" id="IPR051159">
    <property type="entry name" value="Hexapeptide_acetyltransf"/>
</dbReference>
<keyword evidence="2" id="KW-0677">Repeat</keyword>
<evidence type="ECO:0000313" key="3">
    <source>
        <dbReference type="EMBL" id="THF73696.1"/>
    </source>
</evidence>
<dbReference type="SUPFAM" id="SSF51161">
    <property type="entry name" value="Trimeric LpxA-like enzymes"/>
    <property type="match status" value="1"/>
</dbReference>
<evidence type="ECO:0000313" key="4">
    <source>
        <dbReference type="Proteomes" id="UP000310636"/>
    </source>
</evidence>
<protein>
    <submittedName>
        <fullName evidence="3">Acyltransferase</fullName>
    </submittedName>
</protein>
<sequence>MLYRDAGLYLDSDQAVLEIGDYTFLNRRSEIMCKQHVRIGSHCAISWDVTITDTDYHTLDGTETTKPVIIGDHVWIGCRATILKGVTIGAGAVVAAGAVVSKDVPARTLVAGVPARPIRRDVSWTL</sequence>
<dbReference type="Pfam" id="PF00132">
    <property type="entry name" value="Hexapep"/>
    <property type="match status" value="1"/>
</dbReference>
<dbReference type="AlphaFoldDB" id="A0A4S4BMP0"/>
<dbReference type="Gene3D" id="2.160.10.10">
    <property type="entry name" value="Hexapeptide repeat proteins"/>
    <property type="match status" value="1"/>
</dbReference>
<evidence type="ECO:0000256" key="2">
    <source>
        <dbReference type="ARBA" id="ARBA00022737"/>
    </source>
</evidence>
<dbReference type="Proteomes" id="UP000310636">
    <property type="component" value="Unassembled WGS sequence"/>
</dbReference>
<evidence type="ECO:0000256" key="1">
    <source>
        <dbReference type="ARBA" id="ARBA00022679"/>
    </source>
</evidence>
<accession>A0A4S4BMP0</accession>
<dbReference type="InterPro" id="IPR011004">
    <property type="entry name" value="Trimer_LpxA-like_sf"/>
</dbReference>
<dbReference type="InterPro" id="IPR018357">
    <property type="entry name" value="Hexapep_transf_CS"/>
</dbReference>
<dbReference type="InterPro" id="IPR001451">
    <property type="entry name" value="Hexapep"/>
</dbReference>
<dbReference type="OrthoDB" id="9782926at2"/>
<dbReference type="CDD" id="cd04647">
    <property type="entry name" value="LbH_MAT_like"/>
    <property type="match status" value="1"/>
</dbReference>
<keyword evidence="1 3" id="KW-0808">Transferase</keyword>
<dbReference type="PANTHER" id="PTHR23416">
    <property type="entry name" value="SIALIC ACID SYNTHASE-RELATED"/>
    <property type="match status" value="1"/>
</dbReference>
<organism evidence="3 4">
    <name type="scientific">Cohnella fermenti</name>
    <dbReference type="NCBI Taxonomy" id="2565925"/>
    <lineage>
        <taxon>Bacteria</taxon>
        <taxon>Bacillati</taxon>
        <taxon>Bacillota</taxon>
        <taxon>Bacilli</taxon>
        <taxon>Bacillales</taxon>
        <taxon>Paenibacillaceae</taxon>
        <taxon>Cohnella</taxon>
    </lineage>
</organism>
<gene>
    <name evidence="3" type="ORF">E6C55_28160</name>
</gene>
<keyword evidence="4" id="KW-1185">Reference proteome</keyword>
<keyword evidence="3" id="KW-0012">Acyltransferase</keyword>
<dbReference type="PROSITE" id="PS00101">
    <property type="entry name" value="HEXAPEP_TRANSFERASES"/>
    <property type="match status" value="1"/>
</dbReference>
<proteinExistence type="predicted"/>
<comment type="caution">
    <text evidence="3">The sequence shown here is derived from an EMBL/GenBank/DDBJ whole genome shotgun (WGS) entry which is preliminary data.</text>
</comment>
<reference evidence="3 4" key="1">
    <citation type="submission" date="2019-04" db="EMBL/GenBank/DDBJ databases">
        <title>Cohnella sp. nov. isolated from preserved vegetables.</title>
        <authorList>
            <person name="Lin S.-Y."/>
            <person name="Hung M.-H."/>
            <person name="Young C.-C."/>
        </authorList>
    </citation>
    <scope>NUCLEOTIDE SEQUENCE [LARGE SCALE GENOMIC DNA]</scope>
    <source>
        <strain evidence="3 4">CC-MHH1044</strain>
    </source>
</reference>
<dbReference type="EMBL" id="SSOB01000051">
    <property type="protein sequence ID" value="THF73696.1"/>
    <property type="molecule type" value="Genomic_DNA"/>
</dbReference>
<dbReference type="GO" id="GO:0016746">
    <property type="term" value="F:acyltransferase activity"/>
    <property type="evidence" value="ECO:0007669"/>
    <property type="project" value="UniProtKB-KW"/>
</dbReference>
<name>A0A4S4BMP0_9BACL</name>